<evidence type="ECO:0000313" key="1">
    <source>
        <dbReference type="EMBL" id="PKI51229.1"/>
    </source>
</evidence>
<gene>
    <name evidence="1" type="ORF">CRG98_028377</name>
</gene>
<evidence type="ECO:0000313" key="2">
    <source>
        <dbReference type="Proteomes" id="UP000233551"/>
    </source>
</evidence>
<sequence>MGYPDPSTEVAGTHEGRRRSWWRGRGHRLVAPTPNRLGTFESKGRQLAAPNSIRLGTSDLESLVDSGLGPPIGDPNRSSEVAGVLRGCRRPRWIAN</sequence>
<proteinExistence type="predicted"/>
<organism evidence="1 2">
    <name type="scientific">Punica granatum</name>
    <name type="common">Pomegranate</name>
    <dbReference type="NCBI Taxonomy" id="22663"/>
    <lineage>
        <taxon>Eukaryota</taxon>
        <taxon>Viridiplantae</taxon>
        <taxon>Streptophyta</taxon>
        <taxon>Embryophyta</taxon>
        <taxon>Tracheophyta</taxon>
        <taxon>Spermatophyta</taxon>
        <taxon>Magnoliopsida</taxon>
        <taxon>eudicotyledons</taxon>
        <taxon>Gunneridae</taxon>
        <taxon>Pentapetalae</taxon>
        <taxon>rosids</taxon>
        <taxon>malvids</taxon>
        <taxon>Myrtales</taxon>
        <taxon>Lythraceae</taxon>
        <taxon>Punica</taxon>
    </lineage>
</organism>
<keyword evidence="2" id="KW-1185">Reference proteome</keyword>
<dbReference type="Proteomes" id="UP000233551">
    <property type="component" value="Unassembled WGS sequence"/>
</dbReference>
<reference evidence="1 2" key="1">
    <citation type="submission" date="2017-11" db="EMBL/GenBank/DDBJ databases">
        <title>De-novo sequencing of pomegranate (Punica granatum L.) genome.</title>
        <authorList>
            <person name="Akparov Z."/>
            <person name="Amiraslanov A."/>
            <person name="Hajiyeva S."/>
            <person name="Abbasov M."/>
            <person name="Kaur K."/>
            <person name="Hamwieh A."/>
            <person name="Solovyev V."/>
            <person name="Salamov A."/>
            <person name="Braich B."/>
            <person name="Kosarev P."/>
            <person name="Mahmoud A."/>
            <person name="Hajiyev E."/>
            <person name="Babayeva S."/>
            <person name="Izzatullayeva V."/>
            <person name="Mammadov A."/>
            <person name="Mammadov A."/>
            <person name="Sharifova S."/>
            <person name="Ojaghi J."/>
            <person name="Eynullazada K."/>
            <person name="Bayramov B."/>
            <person name="Abdulazimova A."/>
            <person name="Shahmuradov I."/>
        </authorList>
    </citation>
    <scope>NUCLEOTIDE SEQUENCE [LARGE SCALE GENOMIC DNA]</scope>
    <source>
        <strain evidence="2">cv. AG2017</strain>
        <tissue evidence="1">Leaf</tissue>
    </source>
</reference>
<protein>
    <submittedName>
        <fullName evidence="1">Uncharacterized protein</fullName>
    </submittedName>
</protein>
<dbReference type="AlphaFoldDB" id="A0A2I0J4T0"/>
<comment type="caution">
    <text evidence="1">The sequence shown here is derived from an EMBL/GenBank/DDBJ whole genome shotgun (WGS) entry which is preliminary data.</text>
</comment>
<accession>A0A2I0J4T0</accession>
<name>A0A2I0J4T0_PUNGR</name>
<dbReference type="EMBL" id="PGOL01002035">
    <property type="protein sequence ID" value="PKI51229.1"/>
    <property type="molecule type" value="Genomic_DNA"/>
</dbReference>